<comment type="similarity">
    <text evidence="1">Belongs to the metallo-beta-lactamase superfamily.</text>
</comment>
<evidence type="ECO:0000256" key="3">
    <source>
        <dbReference type="ARBA" id="ARBA00022801"/>
    </source>
</evidence>
<gene>
    <name evidence="7" type="ordered locus">Deipe_3586</name>
</gene>
<sequence>MSNQDSPETKLARRQALKLLGATGLAAAGSSLATAAAQAQQAAPAATARNGAGFYKTKVGDFTVTILSDGQSAPGPALPNWGANPDLQEQFQASLREAGINPAQYQNNFNPMLVDTGTEKVLMDTGRGGEQGQLLANLAAAGYQPTDVTTVFLTHGHGDHIGGITRGGALTFPRARLVMGESEFNFWASQAQPNAAVQNNMVALKDRYTLVQAGAQIVPGLTTVAAYGHTPGQLALLVRSGNQQLLHLADAGGHYVLSFRYPQQYLGFDQDKSTAVATRNALFNRAAAENLRVVGYHYNWPGVGYVRKAGNAYDFIPTYFQL</sequence>
<dbReference type="STRING" id="937777.Deipe_3586"/>
<feature type="chain" id="PRO_5003939641" evidence="5">
    <location>
        <begin position="36"/>
        <end position="322"/>
    </location>
</feature>
<accession>L0A7H8</accession>
<dbReference type="OrthoDB" id="9802897at2"/>
<dbReference type="Gene3D" id="3.60.15.10">
    <property type="entry name" value="Ribonuclease Z/Hydroxyacylglutathione hydrolase-like"/>
    <property type="match status" value="1"/>
</dbReference>
<keyword evidence="4" id="KW-0862">Zinc</keyword>
<evidence type="ECO:0000256" key="1">
    <source>
        <dbReference type="ARBA" id="ARBA00007749"/>
    </source>
</evidence>
<protein>
    <submittedName>
        <fullName evidence="7">Zn-dependent hydrolase, glyoxylase</fullName>
    </submittedName>
</protein>
<dbReference type="PROSITE" id="PS51318">
    <property type="entry name" value="TAT"/>
    <property type="match status" value="1"/>
</dbReference>
<evidence type="ECO:0000259" key="6">
    <source>
        <dbReference type="SMART" id="SM00849"/>
    </source>
</evidence>
<feature type="signal peptide" evidence="5">
    <location>
        <begin position="1"/>
        <end position="35"/>
    </location>
</feature>
<dbReference type="AlphaFoldDB" id="L0A7H8"/>
<dbReference type="InterPro" id="IPR001279">
    <property type="entry name" value="Metallo-B-lactamas"/>
</dbReference>
<dbReference type="GO" id="GO:0016787">
    <property type="term" value="F:hydrolase activity"/>
    <property type="evidence" value="ECO:0007669"/>
    <property type="project" value="UniProtKB-KW"/>
</dbReference>
<evidence type="ECO:0000256" key="4">
    <source>
        <dbReference type="ARBA" id="ARBA00022833"/>
    </source>
</evidence>
<dbReference type="Pfam" id="PF00753">
    <property type="entry name" value="Lactamase_B"/>
    <property type="match status" value="1"/>
</dbReference>
<dbReference type="InterPro" id="IPR006311">
    <property type="entry name" value="TAT_signal"/>
</dbReference>
<dbReference type="RefSeq" id="WP_015237311.1">
    <property type="nucleotide sequence ID" value="NC_019793.1"/>
</dbReference>
<evidence type="ECO:0000313" key="7">
    <source>
        <dbReference type="EMBL" id="AFZ69015.1"/>
    </source>
</evidence>
<reference evidence="8" key="1">
    <citation type="submission" date="2012-03" db="EMBL/GenBank/DDBJ databases">
        <title>Complete sequence of chromosome of Deinococcus peraridilitoris DSM 19664.</title>
        <authorList>
            <person name="Lucas S."/>
            <person name="Copeland A."/>
            <person name="Lapidus A."/>
            <person name="Glavina del Rio T."/>
            <person name="Dalin E."/>
            <person name="Tice H."/>
            <person name="Bruce D."/>
            <person name="Goodwin L."/>
            <person name="Pitluck S."/>
            <person name="Peters L."/>
            <person name="Mikhailova N."/>
            <person name="Lu M."/>
            <person name="Kyrpides N."/>
            <person name="Mavromatis K."/>
            <person name="Ivanova N."/>
            <person name="Brettin T."/>
            <person name="Detter J.C."/>
            <person name="Han C."/>
            <person name="Larimer F."/>
            <person name="Land M."/>
            <person name="Hauser L."/>
            <person name="Markowitz V."/>
            <person name="Cheng J.-F."/>
            <person name="Hugenholtz P."/>
            <person name="Woyke T."/>
            <person name="Wu D."/>
            <person name="Pukall R."/>
            <person name="Steenblock K."/>
            <person name="Brambilla E."/>
            <person name="Klenk H.-P."/>
            <person name="Eisen J.A."/>
        </authorList>
    </citation>
    <scope>NUCLEOTIDE SEQUENCE [LARGE SCALE GENOMIC DNA]</scope>
    <source>
        <strain evidence="8">DSM 19664 / LMG 22246 / CIP 109416 / KR-200</strain>
    </source>
</reference>
<keyword evidence="2" id="KW-0479">Metal-binding</keyword>
<dbReference type="CDD" id="cd07720">
    <property type="entry name" value="OPHC2-like_MBL-fold"/>
    <property type="match status" value="1"/>
</dbReference>
<dbReference type="Proteomes" id="UP000010467">
    <property type="component" value="Chromosome"/>
</dbReference>
<dbReference type="SUPFAM" id="SSF56281">
    <property type="entry name" value="Metallo-hydrolase/oxidoreductase"/>
    <property type="match status" value="1"/>
</dbReference>
<dbReference type="InterPro" id="IPR036866">
    <property type="entry name" value="RibonucZ/Hydroxyglut_hydro"/>
</dbReference>
<dbReference type="EMBL" id="CP003382">
    <property type="protein sequence ID" value="AFZ69015.1"/>
    <property type="molecule type" value="Genomic_DNA"/>
</dbReference>
<proteinExistence type="inferred from homology"/>
<keyword evidence="3 7" id="KW-0378">Hydrolase</keyword>
<keyword evidence="8" id="KW-1185">Reference proteome</keyword>
<organism evidence="7 8">
    <name type="scientific">Deinococcus peraridilitoris (strain DSM 19664 / LMG 22246 / CIP 109416 / KR-200)</name>
    <dbReference type="NCBI Taxonomy" id="937777"/>
    <lineage>
        <taxon>Bacteria</taxon>
        <taxon>Thermotogati</taxon>
        <taxon>Deinococcota</taxon>
        <taxon>Deinococci</taxon>
        <taxon>Deinococcales</taxon>
        <taxon>Deinococcaceae</taxon>
        <taxon>Deinococcus</taxon>
    </lineage>
</organism>
<dbReference type="GO" id="GO:0046872">
    <property type="term" value="F:metal ion binding"/>
    <property type="evidence" value="ECO:0007669"/>
    <property type="project" value="UniProtKB-KW"/>
</dbReference>
<dbReference type="KEGG" id="dpd:Deipe_3586"/>
<keyword evidence="5" id="KW-0732">Signal</keyword>
<name>L0A7H8_DEIPD</name>
<feature type="domain" description="Metallo-beta-lactamase" evidence="6">
    <location>
        <begin position="108"/>
        <end position="297"/>
    </location>
</feature>
<dbReference type="PANTHER" id="PTHR42978:SF6">
    <property type="entry name" value="QUORUM-QUENCHING LACTONASE YTNP-RELATED"/>
    <property type="match status" value="1"/>
</dbReference>
<dbReference type="SMART" id="SM00849">
    <property type="entry name" value="Lactamase_B"/>
    <property type="match status" value="1"/>
</dbReference>
<evidence type="ECO:0000256" key="2">
    <source>
        <dbReference type="ARBA" id="ARBA00022723"/>
    </source>
</evidence>
<dbReference type="eggNOG" id="COG0491">
    <property type="taxonomic scope" value="Bacteria"/>
</dbReference>
<evidence type="ECO:0000313" key="8">
    <source>
        <dbReference type="Proteomes" id="UP000010467"/>
    </source>
</evidence>
<dbReference type="InterPro" id="IPR051013">
    <property type="entry name" value="MBL_superfamily_lactonases"/>
</dbReference>
<dbReference type="HOGENOM" id="CLU_056519_0_0_0"/>
<evidence type="ECO:0000256" key="5">
    <source>
        <dbReference type="SAM" id="SignalP"/>
    </source>
</evidence>
<dbReference type="PANTHER" id="PTHR42978">
    <property type="entry name" value="QUORUM-QUENCHING LACTONASE YTNP-RELATED-RELATED"/>
    <property type="match status" value="1"/>
</dbReference>
<dbReference type="PATRIC" id="fig|937777.3.peg.3596"/>